<evidence type="ECO:0000313" key="1">
    <source>
        <dbReference type="EMBL" id="CAH1056822.1"/>
    </source>
</evidence>
<evidence type="ECO:0000313" key="2">
    <source>
        <dbReference type="Proteomes" id="UP000838749"/>
    </source>
</evidence>
<dbReference type="EMBL" id="CAKMAB010000014">
    <property type="protein sequence ID" value="CAH1056822.1"/>
    <property type="molecule type" value="Genomic_DNA"/>
</dbReference>
<proteinExistence type="predicted"/>
<keyword evidence="2" id="KW-1185">Reference proteome</keyword>
<gene>
    <name evidence="1" type="ORF">PAECIP111894_02977</name>
</gene>
<sequence>MLNDTKNPKEIVEGNTIDDLLITLIKSLYSLGEKYKCVCRTEQSLDVEMKTYTLEIWSTQCDSFIHAVLIWDIRNWNCESQNLRAWWGITRVTYGSIEDEDYNLKDGLNIIRKFIFENGILPIQTSH</sequence>
<protein>
    <submittedName>
        <fullName evidence="1">Uncharacterized protein</fullName>
    </submittedName>
</protein>
<organism evidence="1 2">
    <name type="scientific">Paenibacillus pseudetheri</name>
    <dbReference type="NCBI Taxonomy" id="2897682"/>
    <lineage>
        <taxon>Bacteria</taxon>
        <taxon>Bacillati</taxon>
        <taxon>Bacillota</taxon>
        <taxon>Bacilli</taxon>
        <taxon>Bacillales</taxon>
        <taxon>Paenibacillaceae</taxon>
        <taxon>Paenibacillus</taxon>
    </lineage>
</organism>
<dbReference type="RefSeq" id="WP_234535076.1">
    <property type="nucleotide sequence ID" value="NZ_CAKMAB010000014.1"/>
</dbReference>
<comment type="caution">
    <text evidence="1">The sequence shown here is derived from an EMBL/GenBank/DDBJ whole genome shotgun (WGS) entry which is preliminary data.</text>
</comment>
<dbReference type="Proteomes" id="UP000838749">
    <property type="component" value="Unassembled WGS sequence"/>
</dbReference>
<reference evidence="1" key="1">
    <citation type="submission" date="2021-12" db="EMBL/GenBank/DDBJ databases">
        <authorList>
            <person name="Criscuolo A."/>
        </authorList>
    </citation>
    <scope>NUCLEOTIDE SEQUENCE</scope>
    <source>
        <strain evidence="1">CIP111894</strain>
    </source>
</reference>
<name>A0ABN8FI56_9BACL</name>
<accession>A0ABN8FI56</accession>